<dbReference type="eggNOG" id="ENOG5031GUI">
    <property type="taxonomic scope" value="Bacteria"/>
</dbReference>
<gene>
    <name evidence="1" type="ORF">HMPREF0946_00428</name>
</gene>
<dbReference type="EMBL" id="CP003700">
    <property type="protein sequence ID" value="EEU32355.1"/>
    <property type="molecule type" value="Genomic_DNA"/>
</dbReference>
<evidence type="ECO:0000313" key="1">
    <source>
        <dbReference type="EMBL" id="EEU32355.1"/>
    </source>
</evidence>
<accession>C7XNG2</accession>
<name>C7XNG2_FUSVC</name>
<dbReference type="HOGENOM" id="CLU_729110_0_0_0"/>
<protein>
    <submittedName>
        <fullName evidence="1">Uncharacterized protein</fullName>
    </submittedName>
</protein>
<dbReference type="AlphaFoldDB" id="C7XNG2"/>
<reference evidence="1 2" key="1">
    <citation type="submission" date="2013-08" db="EMBL/GenBank/DDBJ databases">
        <title>The Genome Sequence of Fusobacterium sp. 3_1_36A2.</title>
        <authorList>
            <consortium name="The Broad Institute Genome Sequencing Platform"/>
            <person name="Earl A."/>
            <person name="Ward D."/>
            <person name="Feldgarden M."/>
            <person name="Gevers D."/>
            <person name="Strauss J."/>
            <person name="White A."/>
            <person name="Allen-Vercoe E."/>
            <person name="Walker B."/>
            <person name="Young S.K."/>
            <person name="Zeng Q."/>
            <person name="Gargeya S."/>
            <person name="Fitzgerald M."/>
            <person name="Haas B."/>
            <person name="Abouelleil A."/>
            <person name="Alvarado L."/>
            <person name="Arachchi H.M."/>
            <person name="Berlin A.M."/>
            <person name="Chapman S.B."/>
            <person name="Goldberg J."/>
            <person name="Griggs A."/>
            <person name="Gujja S."/>
            <person name="Hansen M."/>
            <person name="Howarth C."/>
            <person name="Imamovic A."/>
            <person name="Larimer J."/>
            <person name="McCowen C."/>
            <person name="Montmayeur A."/>
            <person name="Murphy C."/>
            <person name="Neiman D."/>
            <person name="Pearson M."/>
            <person name="Priest M."/>
            <person name="Roberts A."/>
            <person name="Saif S."/>
            <person name="Shea T."/>
            <person name="Sisk P."/>
            <person name="Sykes S."/>
            <person name="Wortman J."/>
            <person name="Nusbaum C."/>
            <person name="Birren B."/>
        </authorList>
    </citation>
    <scope>NUCLEOTIDE SEQUENCE [LARGE SCALE GENOMIC DNA]</scope>
    <source>
        <strain evidence="1 2">3_1_36A2</strain>
    </source>
</reference>
<dbReference type="Proteomes" id="UP000016231">
    <property type="component" value="Chromosome"/>
</dbReference>
<sequence length="379" mass="45751">MLQKYLFFEILNSEDPKKYEEFKNLVNYDFLIYFTKKRENNSKIDDFNLLNSYEKIFINKFADYQKIDFVGNLSELKIGYVIEIDTNIASYLDRLYKNNLKTELNPDILRMLDDFIFKHEYFKLGYNLYIWENILKGINDSIVLDTAKSIEYSFYPQKNLIDSISLISIENEIKERIKYIKLLKNEKEKQNIPILCLLIKAFFIKKLTYNLYERIEKLVYFINEELGIYMEVETVICILYLLDNKNIEKFFKEKDIVSMSWDLSHLRFLEEIYIKKPIFKSITFPFIISSDEGLREVIKLYKIKGIYKIGTNEYDVIYEFNIEIYIEEYQGKKGFKVNKNKIKEILLQIPENTEKRKLKKVDYNRLLENLKTETNIKNF</sequence>
<evidence type="ECO:0000313" key="2">
    <source>
        <dbReference type="Proteomes" id="UP000016231"/>
    </source>
</evidence>
<dbReference type="KEGG" id="fnc:HMPREF0946_00428"/>
<dbReference type="OrthoDB" id="9816277at2"/>
<dbReference type="STRING" id="469604.HMPREF0946_00428"/>
<organism evidence="1 2">
    <name type="scientific">Fusobacterium vincentii 3_1_36A2</name>
    <dbReference type="NCBI Taxonomy" id="469604"/>
    <lineage>
        <taxon>Bacteria</taxon>
        <taxon>Fusobacteriati</taxon>
        <taxon>Fusobacteriota</taxon>
        <taxon>Fusobacteriia</taxon>
        <taxon>Fusobacteriales</taxon>
        <taxon>Fusobacteriaceae</taxon>
        <taxon>Fusobacterium</taxon>
    </lineage>
</organism>
<dbReference type="RefSeq" id="WP_008799422.1">
    <property type="nucleotide sequence ID" value="NC_022196.1"/>
</dbReference>
<proteinExistence type="predicted"/>